<organism evidence="4">
    <name type="scientific">Chlamydomonas leiostraca</name>
    <dbReference type="NCBI Taxonomy" id="1034604"/>
    <lineage>
        <taxon>Eukaryota</taxon>
        <taxon>Viridiplantae</taxon>
        <taxon>Chlorophyta</taxon>
        <taxon>core chlorophytes</taxon>
        <taxon>Chlorophyceae</taxon>
        <taxon>CS clade</taxon>
        <taxon>Chlamydomonadales</taxon>
        <taxon>Chlamydomonadaceae</taxon>
        <taxon>Chlamydomonas</taxon>
    </lineage>
</organism>
<dbReference type="InterPro" id="IPR042098">
    <property type="entry name" value="TauD-like_sf"/>
</dbReference>
<dbReference type="PANTHER" id="PTHR10696">
    <property type="entry name" value="GAMMA-BUTYROBETAINE HYDROXYLASE-RELATED"/>
    <property type="match status" value="1"/>
</dbReference>
<evidence type="ECO:0000256" key="1">
    <source>
        <dbReference type="ARBA" id="ARBA00023002"/>
    </source>
</evidence>
<dbReference type="InterPro" id="IPR050411">
    <property type="entry name" value="AlphaKG_dependent_hydroxylases"/>
</dbReference>
<evidence type="ECO:0000313" key="4">
    <source>
        <dbReference type="EMBL" id="CAD8676001.1"/>
    </source>
</evidence>
<sequence>MPSEVKTSQPGNVEPGTVMEHSSAWKVSDFHSQDDYTYTFTDGDLVELDGVIETVLSGGKDLKDVTKQDAPLPSLGPKLVAIQEEVTWGRGFALLRGLPVWRYTRRESLAAYWVLGLYWGKAGSNNQHGHLIGHIKDVRADPSLPTTRLYATHEAQPWHNDVADLVSLLCLHNAKEGGHSSWASSVSVHNEIVRRRPDLARVLADPVWFYDRKGEVPPGKAPYFLIPVFNYHAGHLFVNFSSNYYHASQRHPEVPRLTAPQLEAIALFEGLAASEELAMHYILQPGDIQLLNNHTCLHHRTAFQDWADPARKRHLLRLWLSPAHERELPPVYADLYGGSLDVGNRGAIRVEGTREHIPEHAEDP</sequence>
<evidence type="ECO:0000256" key="2">
    <source>
        <dbReference type="ARBA" id="ARBA00023194"/>
    </source>
</evidence>
<protein>
    <recommendedName>
        <fullName evidence="3">TauD/TfdA-like domain-containing protein</fullName>
    </recommendedName>
</protein>
<feature type="domain" description="TauD/TfdA-like" evidence="3">
    <location>
        <begin position="65"/>
        <end position="319"/>
    </location>
</feature>
<dbReference type="SUPFAM" id="SSF51197">
    <property type="entry name" value="Clavaminate synthase-like"/>
    <property type="match status" value="1"/>
</dbReference>
<keyword evidence="2" id="KW-0045">Antibiotic biosynthesis</keyword>
<dbReference type="EMBL" id="HBFB01012754">
    <property type="protein sequence ID" value="CAD8676001.1"/>
    <property type="molecule type" value="Transcribed_RNA"/>
</dbReference>
<proteinExistence type="predicted"/>
<reference evidence="4" key="1">
    <citation type="submission" date="2021-01" db="EMBL/GenBank/DDBJ databases">
        <authorList>
            <person name="Corre E."/>
            <person name="Pelletier E."/>
            <person name="Niang G."/>
            <person name="Scheremetjew M."/>
            <person name="Finn R."/>
            <person name="Kale V."/>
            <person name="Holt S."/>
            <person name="Cochrane G."/>
            <person name="Meng A."/>
            <person name="Brown T."/>
            <person name="Cohen L."/>
        </authorList>
    </citation>
    <scope>NUCLEOTIDE SEQUENCE</scope>
    <source>
        <strain evidence="4">SAG 11-49</strain>
    </source>
</reference>
<dbReference type="AlphaFoldDB" id="A0A7S0RGG9"/>
<dbReference type="Pfam" id="PF02668">
    <property type="entry name" value="TauD"/>
    <property type="match status" value="1"/>
</dbReference>
<gene>
    <name evidence="4" type="ORF">CLEI1391_LOCUS7212</name>
</gene>
<dbReference type="InterPro" id="IPR003819">
    <property type="entry name" value="TauD/TfdA-like"/>
</dbReference>
<name>A0A7S0RGG9_9CHLO</name>
<evidence type="ECO:0000259" key="3">
    <source>
        <dbReference type="Pfam" id="PF02668"/>
    </source>
</evidence>
<dbReference type="PANTHER" id="PTHR10696:SF56">
    <property type="entry name" value="TAUD_TFDA-LIKE DOMAIN-CONTAINING PROTEIN"/>
    <property type="match status" value="1"/>
</dbReference>
<dbReference type="GO" id="GO:0016491">
    <property type="term" value="F:oxidoreductase activity"/>
    <property type="evidence" value="ECO:0007669"/>
    <property type="project" value="UniProtKB-KW"/>
</dbReference>
<accession>A0A7S0RGG9</accession>
<keyword evidence="1" id="KW-0560">Oxidoreductase</keyword>
<dbReference type="GO" id="GO:0017000">
    <property type="term" value="P:antibiotic biosynthetic process"/>
    <property type="evidence" value="ECO:0007669"/>
    <property type="project" value="UniProtKB-KW"/>
</dbReference>
<dbReference type="Gene3D" id="3.60.130.10">
    <property type="entry name" value="Clavaminate synthase-like"/>
    <property type="match status" value="1"/>
</dbReference>